<feature type="region of interest" description="Disordered" evidence="7">
    <location>
        <begin position="1"/>
        <end position="29"/>
    </location>
</feature>
<keyword evidence="5 6" id="KW-0472">Membrane</keyword>
<sequence>MSNAEDIGVIPSIENDTTGNVSGATSNTPAFDNSKANVVNNASAAANAMSTNASAAANAVKNHPFTQDLANGPVVANIQEQSAKTSTEFSDLAASRQTPSTPAVTGQQLTHYHSFFSRLLSWDHPRASGIAYASIVLFIFAARYLNILRYALKLTYMTLAVTVIAEVAGKAIFSKGLTSQIRPRKYYTVPKESIDRLTSDFSELLNFFVIESQRIVFAENVFASVCAFLGAFLSYFLIKIVPFWGLSLLSATILFVAPLIYKTNKELIDEQIAQASAIVNQQTQQVRELASHHAARAADTTKAYASDYSTKAQDLISSARGRSSSPAVEKKPVSPQPISPTLKESFPVGSSLNNTSAFKSEDFPSAPKEEFKTNPVAEEPLII</sequence>
<evidence type="ECO:0000256" key="7">
    <source>
        <dbReference type="SAM" id="MobiDB-lite"/>
    </source>
</evidence>
<dbReference type="AlphaFoldDB" id="A0A9P7YWM9"/>
<evidence type="ECO:0000256" key="2">
    <source>
        <dbReference type="ARBA" id="ARBA00022692"/>
    </source>
</evidence>
<dbReference type="GO" id="GO:0005789">
    <property type="term" value="C:endoplasmic reticulum membrane"/>
    <property type="evidence" value="ECO:0007669"/>
    <property type="project" value="UniProtKB-SubCell"/>
</dbReference>
<accession>A0A9P7YWM9</accession>
<dbReference type="Proteomes" id="UP000887226">
    <property type="component" value="Unassembled WGS sequence"/>
</dbReference>
<protein>
    <recommendedName>
        <fullName evidence="6">Reticulon-like protein</fullName>
    </recommendedName>
</protein>
<dbReference type="Pfam" id="PF02453">
    <property type="entry name" value="Reticulon"/>
    <property type="match status" value="1"/>
</dbReference>
<evidence type="ECO:0000256" key="3">
    <source>
        <dbReference type="ARBA" id="ARBA00022824"/>
    </source>
</evidence>
<feature type="compositionally biased region" description="Polar residues" evidence="7">
    <location>
        <begin position="14"/>
        <end position="29"/>
    </location>
</feature>
<comment type="caution">
    <text evidence="9">The sequence shown here is derived from an EMBL/GenBank/DDBJ whole genome shotgun (WGS) entry which is preliminary data.</text>
</comment>
<name>A0A9P7YWM9_9HELO</name>
<dbReference type="OrthoDB" id="567788at2759"/>
<dbReference type="EMBL" id="MU254285">
    <property type="protein sequence ID" value="KAG9241031.1"/>
    <property type="molecule type" value="Genomic_DNA"/>
</dbReference>
<feature type="compositionally biased region" description="Polar residues" evidence="7">
    <location>
        <begin position="317"/>
        <end position="326"/>
    </location>
</feature>
<feature type="transmembrane region" description="Helical" evidence="6">
    <location>
        <begin position="129"/>
        <end position="148"/>
    </location>
</feature>
<keyword evidence="2 6" id="KW-0812">Transmembrane</keyword>
<evidence type="ECO:0000256" key="1">
    <source>
        <dbReference type="ARBA" id="ARBA00004477"/>
    </source>
</evidence>
<evidence type="ECO:0000313" key="9">
    <source>
        <dbReference type="EMBL" id="KAG9241031.1"/>
    </source>
</evidence>
<evidence type="ECO:0000256" key="5">
    <source>
        <dbReference type="ARBA" id="ARBA00023136"/>
    </source>
</evidence>
<evidence type="ECO:0000259" key="8">
    <source>
        <dbReference type="PROSITE" id="PS50845"/>
    </source>
</evidence>
<feature type="compositionally biased region" description="Polar residues" evidence="7">
    <location>
        <begin position="348"/>
        <end position="358"/>
    </location>
</feature>
<gene>
    <name evidence="9" type="ORF">BJ878DRAFT_522741</name>
</gene>
<evidence type="ECO:0000256" key="4">
    <source>
        <dbReference type="ARBA" id="ARBA00022989"/>
    </source>
</evidence>
<feature type="domain" description="Reticulon" evidence="8">
    <location>
        <begin position="116"/>
        <end position="313"/>
    </location>
</feature>
<feature type="region of interest" description="Disordered" evidence="7">
    <location>
        <begin position="317"/>
        <end position="383"/>
    </location>
</feature>
<feature type="transmembrane region" description="Helical" evidence="6">
    <location>
        <begin position="215"/>
        <end position="237"/>
    </location>
</feature>
<evidence type="ECO:0000256" key="6">
    <source>
        <dbReference type="RuleBase" id="RU363132"/>
    </source>
</evidence>
<keyword evidence="4 6" id="KW-1133">Transmembrane helix</keyword>
<reference evidence="9" key="1">
    <citation type="journal article" date="2021" name="IMA Fungus">
        <title>Genomic characterization of three marine fungi, including Emericellopsis atlantica sp. nov. with signatures of a generalist lifestyle and marine biomass degradation.</title>
        <authorList>
            <person name="Hagestad O.C."/>
            <person name="Hou L."/>
            <person name="Andersen J.H."/>
            <person name="Hansen E.H."/>
            <person name="Altermark B."/>
            <person name="Li C."/>
            <person name="Kuhnert E."/>
            <person name="Cox R.J."/>
            <person name="Crous P.W."/>
            <person name="Spatafora J.W."/>
            <person name="Lail K."/>
            <person name="Amirebrahimi M."/>
            <person name="Lipzen A."/>
            <person name="Pangilinan J."/>
            <person name="Andreopoulos W."/>
            <person name="Hayes R.D."/>
            <person name="Ng V."/>
            <person name="Grigoriev I.V."/>
            <person name="Jackson S.A."/>
            <person name="Sutton T.D.S."/>
            <person name="Dobson A.D.W."/>
            <person name="Rama T."/>
        </authorList>
    </citation>
    <scope>NUCLEOTIDE SEQUENCE</scope>
    <source>
        <strain evidence="9">TRa3180A</strain>
    </source>
</reference>
<dbReference type="InterPro" id="IPR003388">
    <property type="entry name" value="Reticulon"/>
</dbReference>
<keyword evidence="10" id="KW-1185">Reference proteome</keyword>
<keyword evidence="3 6" id="KW-0256">Endoplasmic reticulum</keyword>
<dbReference type="PROSITE" id="PS50845">
    <property type="entry name" value="RETICULON"/>
    <property type="match status" value="1"/>
</dbReference>
<proteinExistence type="predicted"/>
<feature type="compositionally biased region" description="Basic and acidic residues" evidence="7">
    <location>
        <begin position="359"/>
        <end position="372"/>
    </location>
</feature>
<organism evidence="9 10">
    <name type="scientific">Calycina marina</name>
    <dbReference type="NCBI Taxonomy" id="1763456"/>
    <lineage>
        <taxon>Eukaryota</taxon>
        <taxon>Fungi</taxon>
        <taxon>Dikarya</taxon>
        <taxon>Ascomycota</taxon>
        <taxon>Pezizomycotina</taxon>
        <taxon>Leotiomycetes</taxon>
        <taxon>Helotiales</taxon>
        <taxon>Pezizellaceae</taxon>
        <taxon>Calycina</taxon>
    </lineage>
</organism>
<comment type="subcellular location">
    <subcellularLocation>
        <location evidence="1 6">Endoplasmic reticulum membrane</location>
        <topology evidence="1 6">Multi-pass membrane protein</topology>
    </subcellularLocation>
</comment>
<evidence type="ECO:0000313" key="10">
    <source>
        <dbReference type="Proteomes" id="UP000887226"/>
    </source>
</evidence>
<feature type="transmembrane region" description="Helical" evidence="6">
    <location>
        <begin position="243"/>
        <end position="261"/>
    </location>
</feature>